<evidence type="ECO:0000313" key="2">
    <source>
        <dbReference type="Proteomes" id="UP000595197"/>
    </source>
</evidence>
<accession>A0ABX7B8J7</accession>
<dbReference type="InterPro" id="IPR011051">
    <property type="entry name" value="RmlC_Cupin_sf"/>
</dbReference>
<dbReference type="InterPro" id="IPR014710">
    <property type="entry name" value="RmlC-like_jellyroll"/>
</dbReference>
<evidence type="ECO:0008006" key="3">
    <source>
        <dbReference type="Google" id="ProtNLM"/>
    </source>
</evidence>
<gene>
    <name evidence="1" type="ORF">IGS68_05550</name>
</gene>
<dbReference type="SUPFAM" id="SSF51182">
    <property type="entry name" value="RmlC-like cupins"/>
    <property type="match status" value="1"/>
</dbReference>
<dbReference type="Gene3D" id="2.60.120.10">
    <property type="entry name" value="Jelly Rolls"/>
    <property type="match status" value="1"/>
</dbReference>
<organism evidence="1 2">
    <name type="scientific">Skermanella cutis</name>
    <dbReference type="NCBI Taxonomy" id="2775420"/>
    <lineage>
        <taxon>Bacteria</taxon>
        <taxon>Pseudomonadati</taxon>
        <taxon>Pseudomonadota</taxon>
        <taxon>Alphaproteobacteria</taxon>
        <taxon>Rhodospirillales</taxon>
        <taxon>Azospirillaceae</taxon>
        <taxon>Skermanella</taxon>
    </lineage>
</organism>
<reference evidence="1" key="1">
    <citation type="submission" date="2021-02" db="EMBL/GenBank/DDBJ databases">
        <title>Skermanella TT6 skin isolate.</title>
        <authorList>
            <person name="Lee K."/>
            <person name="Ganzorig M."/>
        </authorList>
    </citation>
    <scope>NUCLEOTIDE SEQUENCE</scope>
    <source>
        <strain evidence="1">TT6</strain>
    </source>
</reference>
<proteinExistence type="predicted"/>
<protein>
    <recommendedName>
        <fullName evidence="3">Cupin</fullName>
    </recommendedName>
</protein>
<dbReference type="EMBL" id="CP067420">
    <property type="protein sequence ID" value="QQP90701.1"/>
    <property type="molecule type" value="Genomic_DNA"/>
</dbReference>
<dbReference type="Proteomes" id="UP000595197">
    <property type="component" value="Chromosome"/>
</dbReference>
<keyword evidence="2" id="KW-1185">Reference proteome</keyword>
<sequence>MDFRFEKIFNDPSASVFQVVFFPDRIYHDQYLNATRSERYRYNVQEVRTKAEITVLKGEVYKDSVLYTNFLRVEYRSARLVEAMRVKGRLGGSAVRARIRLWLDPEQRDLTQAQFLNEDDPIIRLYYCPWVDAYQVELWNTLEPGEGDHHDIEVLTQMGRNGAITKIPKLSAKMADMKLIREVDLEFLEDDVTETSGYFLPDSEVARDNFYFRNLQVPNTSNPSSDSNTIQKGTYTLNFRRGFFIPDVKKIPPVRYRNAMMLPGNPDAGEDNILEMRWLLQDEFSSSMVFFHEVAVPPGVVEGTHQHIGSEELYFVYEGEGIAYMGAADHPDLPDTHPVEDRHVFGLDPKQVRPLDVKAGSVIFTKSGGVHGIRNTHATQTLRFVAFLYQSA</sequence>
<evidence type="ECO:0000313" key="1">
    <source>
        <dbReference type="EMBL" id="QQP90701.1"/>
    </source>
</evidence>
<dbReference type="RefSeq" id="WP_201077962.1">
    <property type="nucleotide sequence ID" value="NZ_CP067420.1"/>
</dbReference>
<name>A0ABX7B8J7_9PROT</name>